<evidence type="ECO:0000313" key="4">
    <source>
        <dbReference type="Proteomes" id="UP001517367"/>
    </source>
</evidence>
<keyword evidence="4" id="KW-1185">Reference proteome</keyword>
<dbReference type="InterPro" id="IPR050190">
    <property type="entry name" value="UPF0213_domain"/>
</dbReference>
<gene>
    <name evidence="3" type="ORF">E5L68_006095</name>
</gene>
<dbReference type="Gene3D" id="3.40.1440.10">
    <property type="entry name" value="GIY-YIG endonuclease"/>
    <property type="match status" value="1"/>
</dbReference>
<organism evidence="3 4">
    <name type="scientific">Pedobacter helvus</name>
    <dbReference type="NCBI Taxonomy" id="2563444"/>
    <lineage>
        <taxon>Bacteria</taxon>
        <taxon>Pseudomonadati</taxon>
        <taxon>Bacteroidota</taxon>
        <taxon>Sphingobacteriia</taxon>
        <taxon>Sphingobacteriales</taxon>
        <taxon>Sphingobacteriaceae</taxon>
        <taxon>Pedobacter</taxon>
    </lineage>
</organism>
<dbReference type="InterPro" id="IPR000305">
    <property type="entry name" value="GIY-YIG_endonuc"/>
</dbReference>
<reference evidence="3 4" key="1">
    <citation type="submission" date="2024-12" db="EMBL/GenBank/DDBJ databases">
        <authorList>
            <person name="Hu S."/>
        </authorList>
    </citation>
    <scope>NUCLEOTIDE SEQUENCE [LARGE SCALE GENOMIC DNA]</scope>
    <source>
        <strain evidence="3 4">P-25</strain>
    </source>
</reference>
<proteinExistence type="inferred from homology"/>
<evidence type="ECO:0000259" key="2">
    <source>
        <dbReference type="PROSITE" id="PS50164"/>
    </source>
</evidence>
<protein>
    <submittedName>
        <fullName evidence="3">GIY-YIG nuclease family protein</fullName>
    </submittedName>
</protein>
<sequence>MKIISYFTSMKRGGCVYIMTNVFNTVFYIGVTSDLFVRVTQHKDKIYPRSFTAKYNCNKLVYYCFYSTIEEAIAVEKQMKAWNREWKINLIVKNNPQWTDLYQEAL</sequence>
<dbReference type="PANTHER" id="PTHR34477:SF5">
    <property type="entry name" value="BSL5627 PROTEIN"/>
    <property type="match status" value="1"/>
</dbReference>
<dbReference type="SMART" id="SM00465">
    <property type="entry name" value="GIYc"/>
    <property type="match status" value="1"/>
</dbReference>
<comment type="similarity">
    <text evidence="1">Belongs to the UPF0213 family.</text>
</comment>
<dbReference type="PROSITE" id="PS50164">
    <property type="entry name" value="GIY_YIG"/>
    <property type="match status" value="1"/>
</dbReference>
<dbReference type="PANTHER" id="PTHR34477">
    <property type="entry name" value="UPF0213 PROTEIN YHBQ"/>
    <property type="match status" value="1"/>
</dbReference>
<dbReference type="Pfam" id="PF01541">
    <property type="entry name" value="GIY-YIG"/>
    <property type="match status" value="1"/>
</dbReference>
<evidence type="ECO:0000313" key="3">
    <source>
        <dbReference type="EMBL" id="MFN0290952.1"/>
    </source>
</evidence>
<dbReference type="Proteomes" id="UP001517367">
    <property type="component" value="Unassembled WGS sequence"/>
</dbReference>
<evidence type="ECO:0000256" key="1">
    <source>
        <dbReference type="ARBA" id="ARBA00007435"/>
    </source>
</evidence>
<dbReference type="SUPFAM" id="SSF82771">
    <property type="entry name" value="GIY-YIG endonuclease"/>
    <property type="match status" value="1"/>
</dbReference>
<dbReference type="EMBL" id="SRMP02000007">
    <property type="protein sequence ID" value="MFN0290952.1"/>
    <property type="molecule type" value="Genomic_DNA"/>
</dbReference>
<dbReference type="InterPro" id="IPR035901">
    <property type="entry name" value="GIY-YIG_endonuc_sf"/>
</dbReference>
<dbReference type="RefSeq" id="WP_317130725.1">
    <property type="nucleotide sequence ID" value="NZ_SRMP02000007.1"/>
</dbReference>
<accession>A0ABW9JJ45</accession>
<dbReference type="CDD" id="cd10448">
    <property type="entry name" value="GIY-YIG_unchar_3"/>
    <property type="match status" value="1"/>
</dbReference>
<feature type="domain" description="GIY-YIG" evidence="2">
    <location>
        <begin position="12"/>
        <end position="90"/>
    </location>
</feature>
<comment type="caution">
    <text evidence="3">The sequence shown here is derived from an EMBL/GenBank/DDBJ whole genome shotgun (WGS) entry which is preliminary data.</text>
</comment>
<name>A0ABW9JJ45_9SPHI</name>